<dbReference type="Proteomes" id="UP000053989">
    <property type="component" value="Unassembled WGS sequence"/>
</dbReference>
<gene>
    <name evidence="1" type="ORF">SCLCIDRAFT_1215075</name>
</gene>
<dbReference type="EMBL" id="KN822042">
    <property type="protein sequence ID" value="KIM62490.1"/>
    <property type="molecule type" value="Genomic_DNA"/>
</dbReference>
<dbReference type="HOGENOM" id="CLU_1797614_0_0_1"/>
<dbReference type="InParanoid" id="A0A0C3DPD8"/>
<proteinExistence type="predicted"/>
<keyword evidence="2" id="KW-1185">Reference proteome</keyword>
<evidence type="ECO:0000313" key="2">
    <source>
        <dbReference type="Proteomes" id="UP000053989"/>
    </source>
</evidence>
<dbReference type="AlphaFoldDB" id="A0A0C3DPD8"/>
<sequence length="144" mass="15885">MGQREARIIHGTSRSARRYRYSLSRVISEVCGIPRILSGEQRSQGVISSRPVPLPVFASHPPLPVCLLQFFSFGRLSSLAPLFGIYSLVSVTLQVSVLYISSPFLVCSAPSRLVLYTPAEDLCGYTRPMGGDEWTHGSQGTRRQ</sequence>
<evidence type="ECO:0000313" key="1">
    <source>
        <dbReference type="EMBL" id="KIM62490.1"/>
    </source>
</evidence>
<name>A0A0C3DPD8_9AGAM</name>
<organism evidence="1 2">
    <name type="scientific">Scleroderma citrinum Foug A</name>
    <dbReference type="NCBI Taxonomy" id="1036808"/>
    <lineage>
        <taxon>Eukaryota</taxon>
        <taxon>Fungi</taxon>
        <taxon>Dikarya</taxon>
        <taxon>Basidiomycota</taxon>
        <taxon>Agaricomycotina</taxon>
        <taxon>Agaricomycetes</taxon>
        <taxon>Agaricomycetidae</taxon>
        <taxon>Boletales</taxon>
        <taxon>Sclerodermatineae</taxon>
        <taxon>Sclerodermataceae</taxon>
        <taxon>Scleroderma</taxon>
    </lineage>
</organism>
<reference evidence="2" key="2">
    <citation type="submission" date="2015-01" db="EMBL/GenBank/DDBJ databases">
        <title>Evolutionary Origins and Diversification of the Mycorrhizal Mutualists.</title>
        <authorList>
            <consortium name="DOE Joint Genome Institute"/>
            <consortium name="Mycorrhizal Genomics Consortium"/>
            <person name="Kohler A."/>
            <person name="Kuo A."/>
            <person name="Nagy L.G."/>
            <person name="Floudas D."/>
            <person name="Copeland A."/>
            <person name="Barry K.W."/>
            <person name="Cichocki N."/>
            <person name="Veneault-Fourrey C."/>
            <person name="LaButti K."/>
            <person name="Lindquist E.A."/>
            <person name="Lipzen A."/>
            <person name="Lundell T."/>
            <person name="Morin E."/>
            <person name="Murat C."/>
            <person name="Riley R."/>
            <person name="Ohm R."/>
            <person name="Sun H."/>
            <person name="Tunlid A."/>
            <person name="Henrissat B."/>
            <person name="Grigoriev I.V."/>
            <person name="Hibbett D.S."/>
            <person name="Martin F."/>
        </authorList>
    </citation>
    <scope>NUCLEOTIDE SEQUENCE [LARGE SCALE GENOMIC DNA]</scope>
    <source>
        <strain evidence="2">Foug A</strain>
    </source>
</reference>
<accession>A0A0C3DPD8</accession>
<protein>
    <submittedName>
        <fullName evidence="1">Uncharacterized protein</fullName>
    </submittedName>
</protein>
<reference evidence="1 2" key="1">
    <citation type="submission" date="2014-04" db="EMBL/GenBank/DDBJ databases">
        <authorList>
            <consortium name="DOE Joint Genome Institute"/>
            <person name="Kuo A."/>
            <person name="Kohler A."/>
            <person name="Nagy L.G."/>
            <person name="Floudas D."/>
            <person name="Copeland A."/>
            <person name="Barry K.W."/>
            <person name="Cichocki N."/>
            <person name="Veneault-Fourrey C."/>
            <person name="LaButti K."/>
            <person name="Lindquist E.A."/>
            <person name="Lipzen A."/>
            <person name="Lundell T."/>
            <person name="Morin E."/>
            <person name="Murat C."/>
            <person name="Sun H."/>
            <person name="Tunlid A."/>
            <person name="Henrissat B."/>
            <person name="Grigoriev I.V."/>
            <person name="Hibbett D.S."/>
            <person name="Martin F."/>
            <person name="Nordberg H.P."/>
            <person name="Cantor M.N."/>
            <person name="Hua S.X."/>
        </authorList>
    </citation>
    <scope>NUCLEOTIDE SEQUENCE [LARGE SCALE GENOMIC DNA]</scope>
    <source>
        <strain evidence="1 2">Foug A</strain>
    </source>
</reference>